<gene>
    <name evidence="2" type="ORF">L195_g050521</name>
</gene>
<comment type="caution">
    <text evidence="2">The sequence shown here is derived from an EMBL/GenBank/DDBJ whole genome shotgun (WGS) entry which is preliminary data.</text>
</comment>
<evidence type="ECO:0000313" key="3">
    <source>
        <dbReference type="Proteomes" id="UP000236291"/>
    </source>
</evidence>
<dbReference type="EMBL" id="ASHM01076942">
    <property type="protein sequence ID" value="PNX57670.1"/>
    <property type="molecule type" value="Genomic_DNA"/>
</dbReference>
<feature type="compositionally biased region" description="Polar residues" evidence="1">
    <location>
        <begin position="87"/>
        <end position="107"/>
    </location>
</feature>
<protein>
    <submittedName>
        <fullName evidence="2">Putative envelope-like protein</fullName>
    </submittedName>
</protein>
<name>A0A2K3JUI2_TRIPR</name>
<dbReference type="Proteomes" id="UP000236291">
    <property type="component" value="Unassembled WGS sequence"/>
</dbReference>
<feature type="compositionally biased region" description="Polar residues" evidence="1">
    <location>
        <begin position="19"/>
        <end position="35"/>
    </location>
</feature>
<reference evidence="2 3" key="2">
    <citation type="journal article" date="2017" name="Front. Plant Sci.">
        <title>Gene Classification and Mining of Molecular Markers Useful in Red Clover (Trifolium pratense) Breeding.</title>
        <authorList>
            <person name="Istvanek J."/>
            <person name="Dluhosova J."/>
            <person name="Dluhos P."/>
            <person name="Patkova L."/>
            <person name="Nedelnik J."/>
            <person name="Repkova J."/>
        </authorList>
    </citation>
    <scope>NUCLEOTIDE SEQUENCE [LARGE SCALE GENOMIC DNA]</scope>
    <source>
        <strain evidence="3">cv. Tatra</strain>
        <tissue evidence="2">Young leaves</tissue>
    </source>
</reference>
<evidence type="ECO:0000256" key="1">
    <source>
        <dbReference type="SAM" id="MobiDB-lite"/>
    </source>
</evidence>
<dbReference type="AlphaFoldDB" id="A0A2K3JUI2"/>
<reference evidence="2 3" key="1">
    <citation type="journal article" date="2014" name="Am. J. Bot.">
        <title>Genome assembly and annotation for red clover (Trifolium pratense; Fabaceae).</title>
        <authorList>
            <person name="Istvanek J."/>
            <person name="Jaros M."/>
            <person name="Krenek A."/>
            <person name="Repkova J."/>
        </authorList>
    </citation>
    <scope>NUCLEOTIDE SEQUENCE [LARGE SCALE GENOMIC DNA]</scope>
    <source>
        <strain evidence="3">cv. Tatra</strain>
        <tissue evidence="2">Young leaves</tissue>
    </source>
</reference>
<organism evidence="2 3">
    <name type="scientific">Trifolium pratense</name>
    <name type="common">Red clover</name>
    <dbReference type="NCBI Taxonomy" id="57577"/>
    <lineage>
        <taxon>Eukaryota</taxon>
        <taxon>Viridiplantae</taxon>
        <taxon>Streptophyta</taxon>
        <taxon>Embryophyta</taxon>
        <taxon>Tracheophyta</taxon>
        <taxon>Spermatophyta</taxon>
        <taxon>Magnoliopsida</taxon>
        <taxon>eudicotyledons</taxon>
        <taxon>Gunneridae</taxon>
        <taxon>Pentapetalae</taxon>
        <taxon>rosids</taxon>
        <taxon>fabids</taxon>
        <taxon>Fabales</taxon>
        <taxon>Fabaceae</taxon>
        <taxon>Papilionoideae</taxon>
        <taxon>50 kb inversion clade</taxon>
        <taxon>NPAAA clade</taxon>
        <taxon>Hologalegina</taxon>
        <taxon>IRL clade</taxon>
        <taxon>Trifolieae</taxon>
        <taxon>Trifolium</taxon>
    </lineage>
</organism>
<sequence length="311" mass="33298">FHGETLGKSKTVAENVVVASNPSGPKSAAVPTNATADVVDKPEEKTVCNPDAPKDVEPPAVLTDAPADVEPPTVLTDAAKDVEASKEGSSPNADTATESFGSGSDTEASTEEEVNKEGTPENVADSEPENEADENSEKTTTEEQIMVDLDEVPSEEDLQPPPTQKGIGRRLRSRTTTPAPAVNITPAATKKTKDTALKPVKFGPKKGWSKSVPPPEKKKSVLKRKSAPSSDSDFEAERDDSSIKPPTKKAMSAKKAMPQAAIPVMEDFPCDNVSFHLPSYAQRWGIICKRRLALERELGKDILECEEVVNL</sequence>
<accession>A0A2K3JUI2</accession>
<feature type="region of interest" description="Disordered" evidence="1">
    <location>
        <begin position="19"/>
        <end position="255"/>
    </location>
</feature>
<evidence type="ECO:0000313" key="2">
    <source>
        <dbReference type="EMBL" id="PNX57670.1"/>
    </source>
</evidence>
<feature type="compositionally biased region" description="Acidic residues" evidence="1">
    <location>
        <begin position="124"/>
        <end position="134"/>
    </location>
</feature>
<proteinExistence type="predicted"/>
<feature type="non-terminal residue" evidence="2">
    <location>
        <position position="311"/>
    </location>
</feature>
<feature type="non-terminal residue" evidence="2">
    <location>
        <position position="1"/>
    </location>
</feature>
<feature type="compositionally biased region" description="Acidic residues" evidence="1">
    <location>
        <begin position="148"/>
        <end position="158"/>
    </location>
</feature>
<feature type="compositionally biased region" description="Basic and acidic residues" evidence="1">
    <location>
        <begin position="38"/>
        <end position="57"/>
    </location>
</feature>